<accession>A0A8H3QCU4</accession>
<dbReference type="SMART" id="SM00220">
    <property type="entry name" value="S_TKc"/>
    <property type="match status" value="1"/>
</dbReference>
<dbReference type="InterPro" id="IPR000719">
    <property type="entry name" value="Prot_kinase_dom"/>
</dbReference>
<dbReference type="GO" id="GO:0005524">
    <property type="term" value="F:ATP binding"/>
    <property type="evidence" value="ECO:0007669"/>
    <property type="project" value="InterPro"/>
</dbReference>
<feature type="domain" description="Protein kinase" evidence="1">
    <location>
        <begin position="498"/>
        <end position="828"/>
    </location>
</feature>
<protein>
    <submittedName>
        <fullName evidence="2">Kinase-like domain-containing protein</fullName>
    </submittedName>
</protein>
<dbReference type="InterPro" id="IPR011009">
    <property type="entry name" value="Kinase-like_dom_sf"/>
</dbReference>
<dbReference type="PROSITE" id="PS50011">
    <property type="entry name" value="PROTEIN_KINASE_DOM"/>
    <property type="match status" value="1"/>
</dbReference>
<dbReference type="Gene3D" id="1.10.510.10">
    <property type="entry name" value="Transferase(Phosphotransferase) domain 1"/>
    <property type="match status" value="1"/>
</dbReference>
<dbReference type="EMBL" id="BLAL01000013">
    <property type="protein sequence ID" value="GES75063.1"/>
    <property type="molecule type" value="Genomic_DNA"/>
</dbReference>
<name>A0A8H3QCU4_9GLOM</name>
<dbReference type="OrthoDB" id="4062651at2759"/>
<dbReference type="Proteomes" id="UP000615446">
    <property type="component" value="Unassembled WGS sequence"/>
</dbReference>
<evidence type="ECO:0000313" key="3">
    <source>
        <dbReference type="Proteomes" id="UP000615446"/>
    </source>
</evidence>
<dbReference type="SUPFAM" id="SSF56112">
    <property type="entry name" value="Protein kinase-like (PK-like)"/>
    <property type="match status" value="1"/>
</dbReference>
<organism evidence="2 3">
    <name type="scientific">Rhizophagus clarus</name>
    <dbReference type="NCBI Taxonomy" id="94130"/>
    <lineage>
        <taxon>Eukaryota</taxon>
        <taxon>Fungi</taxon>
        <taxon>Fungi incertae sedis</taxon>
        <taxon>Mucoromycota</taxon>
        <taxon>Glomeromycotina</taxon>
        <taxon>Glomeromycetes</taxon>
        <taxon>Glomerales</taxon>
        <taxon>Glomeraceae</taxon>
        <taxon>Rhizophagus</taxon>
    </lineage>
</organism>
<keyword evidence="2" id="KW-0418">Kinase</keyword>
<comment type="caution">
    <text evidence="2">The sequence shown here is derived from an EMBL/GenBank/DDBJ whole genome shotgun (WGS) entry which is preliminary data.</text>
</comment>
<evidence type="ECO:0000259" key="1">
    <source>
        <dbReference type="PROSITE" id="PS50011"/>
    </source>
</evidence>
<sequence>MTYLCENCDYSIDIDKNPYIKWSIWLDGPLNYDDSYDEYQRMSNEKVILKCLDNSQNNVNEFFLNEAKSHIIGNYDINSIKIYGISQEPNTKDYIMVLSDCYCEKCAIWLDGPLKYNKNTRWERVPNEKVALEFLHNSNNIINKILHKAEQIYGISRNPDTKEYVIVFKDFYCRNCVVEWIPYDQLINIKEINNSSTQYTAIWANGPLQYEKKKQEYERLPNGKVALKCLGNLQTITNEFLNKVRSYFIEDNFTNIKKVYGLSKNPDITKEYLIVFRNCFCKKYEWCEPCKIDDFANWTSGNKKIDNYIQEMQLKIKTDVSKIFEWIPYNQFKNVTEISKSNSASIYSAIWINSPLQYKRKKANKEVTLKCLYNSQNMISELLSEAKSYSIDKINGISQHPDTKDYIIVLQDHFCKKCGNQYTNTHGKHDSSIQYMAIWMNGPLQYEKNKQEYERLSNKEVSLKCLVNSQDMFSELLNEVKLYSIKSGDTNKIKICGFNKIKEIIRGDFTAIYSAIWMNGPLEYKRYKGEYERISNRKVILKYIYYSQININEFLNIKVKLYSINKYDNNKIYGISQNPNTKDFIIILQDFYFEWIPYNQFINIKEVGKGGFATVHSAIWIDGPLKYEAEKQEYNRSPNMKVALKCLYNSQNITNKFLNEIKAYSISLKKIHDNKMVHHDFHIGNILTLSNIVTIEDFNPYFNQVCISDMGLCGEVDNIDETKIYGVMPYVAPEVLRENRPIASEIEELIKLISNAIDGSTGKTLFSIVFKKQFEEAEEYRKANILSIENDQSTTHPQACYTSRLLNPFTKDLSNNSSVEVIDFTDEQ</sequence>
<dbReference type="AlphaFoldDB" id="A0A8H3QCU4"/>
<keyword evidence="2" id="KW-0808">Transferase</keyword>
<reference evidence="2" key="1">
    <citation type="submission" date="2019-10" db="EMBL/GenBank/DDBJ databases">
        <title>Conservation and host-specific expression of non-tandemly repeated heterogenous ribosome RNA gene in arbuscular mycorrhizal fungi.</title>
        <authorList>
            <person name="Maeda T."/>
            <person name="Kobayashi Y."/>
            <person name="Nakagawa T."/>
            <person name="Ezawa T."/>
            <person name="Yamaguchi K."/>
            <person name="Bino T."/>
            <person name="Nishimoto Y."/>
            <person name="Shigenobu S."/>
            <person name="Kawaguchi M."/>
        </authorList>
    </citation>
    <scope>NUCLEOTIDE SEQUENCE</scope>
    <source>
        <strain evidence="2">HR1</strain>
    </source>
</reference>
<evidence type="ECO:0000313" key="2">
    <source>
        <dbReference type="EMBL" id="GES75063.1"/>
    </source>
</evidence>
<proteinExistence type="predicted"/>
<gene>
    <name evidence="2" type="ORF">RCL2_000251700</name>
</gene>
<dbReference type="GO" id="GO:0004672">
    <property type="term" value="F:protein kinase activity"/>
    <property type="evidence" value="ECO:0007669"/>
    <property type="project" value="InterPro"/>
</dbReference>